<dbReference type="InterPro" id="IPR011005">
    <property type="entry name" value="Dihydropteroate_synth-like_sf"/>
</dbReference>
<dbReference type="NCBIfam" id="TIGR01496">
    <property type="entry name" value="DHPS"/>
    <property type="match status" value="1"/>
</dbReference>
<evidence type="ECO:0000256" key="5">
    <source>
        <dbReference type="ARBA" id="ARBA00022679"/>
    </source>
</evidence>
<dbReference type="GO" id="GO:0004156">
    <property type="term" value="F:dihydropteroate synthase activity"/>
    <property type="evidence" value="ECO:0007669"/>
    <property type="project" value="UniProtKB-EC"/>
</dbReference>
<dbReference type="PROSITE" id="PS50972">
    <property type="entry name" value="PTERIN_BINDING"/>
    <property type="match status" value="1"/>
</dbReference>
<comment type="cofactor">
    <cofactor evidence="2">
        <name>Mg(2+)</name>
        <dbReference type="ChEBI" id="CHEBI:18420"/>
    </cofactor>
</comment>
<evidence type="ECO:0000256" key="3">
    <source>
        <dbReference type="ARBA" id="ARBA00004763"/>
    </source>
</evidence>
<keyword evidence="5 10" id="KW-0808">Transferase</keyword>
<dbReference type="InterPro" id="IPR006390">
    <property type="entry name" value="DHP_synth_dom"/>
</dbReference>
<reference evidence="10 11" key="1">
    <citation type="submission" date="2024-09" db="EMBL/GenBank/DDBJ databases">
        <authorList>
            <person name="Sun Q."/>
            <person name="Mori K."/>
        </authorList>
    </citation>
    <scope>NUCLEOTIDE SEQUENCE [LARGE SCALE GENOMIC DNA]</scope>
    <source>
        <strain evidence="10 11">CICC 11035S</strain>
    </source>
</reference>
<evidence type="ECO:0000313" key="10">
    <source>
        <dbReference type="EMBL" id="MFC0686041.1"/>
    </source>
</evidence>
<dbReference type="SUPFAM" id="SSF51717">
    <property type="entry name" value="Dihydropteroate synthetase-like"/>
    <property type="match status" value="1"/>
</dbReference>
<evidence type="ECO:0000259" key="9">
    <source>
        <dbReference type="PROSITE" id="PS50972"/>
    </source>
</evidence>
<comment type="pathway">
    <text evidence="3">Cofactor biosynthesis; tetrahydrofolate biosynthesis; 7,8-dihydrofolate from 2-amino-4-hydroxy-6-hydroxymethyl-7,8-dihydropteridine diphosphate and 4-aminobenzoate: step 1/2.</text>
</comment>
<comment type="catalytic activity">
    <reaction evidence="1">
        <text>(7,8-dihydropterin-6-yl)methyl diphosphate + 4-aminobenzoate = 7,8-dihydropteroate + diphosphate</text>
        <dbReference type="Rhea" id="RHEA:19949"/>
        <dbReference type="ChEBI" id="CHEBI:17836"/>
        <dbReference type="ChEBI" id="CHEBI:17839"/>
        <dbReference type="ChEBI" id="CHEBI:33019"/>
        <dbReference type="ChEBI" id="CHEBI:72950"/>
        <dbReference type="EC" id="2.5.1.15"/>
    </reaction>
</comment>
<keyword evidence="6" id="KW-0479">Metal-binding</keyword>
<evidence type="ECO:0000256" key="6">
    <source>
        <dbReference type="ARBA" id="ARBA00022723"/>
    </source>
</evidence>
<dbReference type="PANTHER" id="PTHR20941:SF1">
    <property type="entry name" value="FOLIC ACID SYNTHESIS PROTEIN FOL1"/>
    <property type="match status" value="1"/>
</dbReference>
<evidence type="ECO:0000256" key="7">
    <source>
        <dbReference type="ARBA" id="ARBA00022842"/>
    </source>
</evidence>
<comment type="caution">
    <text evidence="10">The sequence shown here is derived from an EMBL/GenBank/DDBJ whole genome shotgun (WGS) entry which is preliminary data.</text>
</comment>
<sequence length="370" mass="39377">MTRQIYIQPIAFAQSPQSEEGDAVRLAGSLVWASRFALIVRENGKVIARERLGAAEVPAALAALPDDLAVAAQVQWANFRKVHPPLKCGERTIRLEQPQVAGILNMTPDSFSDGGSFLDKPQVAFDHAAAMLEAGAAMIDLGGESTRPGAGAVWEGDEIKRVVPMVGQLVAMGAAISVDTRRPAVMEATLAAGAHIINDVSALRYDPRSLELAAASGAPVVLMHAPGKADDLHSNGNYADVVLDVYDWLELRRDACLAAGIRPENIMLDPGVGFGKTLAENLALMNGLAIFHGLGHPLYVGASRKRMIGALSNEAPAHDRLGGSLMLAIRAMDAGAHIVRVHDVRETVQAVHVWRGLRDAALTDFGQLPR</sequence>
<dbReference type="CDD" id="cd00739">
    <property type="entry name" value="DHPS"/>
    <property type="match status" value="1"/>
</dbReference>
<evidence type="ECO:0000256" key="2">
    <source>
        <dbReference type="ARBA" id="ARBA00001946"/>
    </source>
</evidence>
<evidence type="ECO:0000313" key="11">
    <source>
        <dbReference type="Proteomes" id="UP001589858"/>
    </source>
</evidence>
<accession>A0ABV6SAJ4</accession>
<dbReference type="PANTHER" id="PTHR20941">
    <property type="entry name" value="FOLATE SYNTHESIS PROTEINS"/>
    <property type="match status" value="1"/>
</dbReference>
<protein>
    <recommendedName>
        <fullName evidence="4">dihydropteroate synthase</fullName>
        <ecNumber evidence="4">2.5.1.15</ecNumber>
    </recommendedName>
</protein>
<organism evidence="10 11">
    <name type="scientific">Novosphingobium clariflavum</name>
    <dbReference type="NCBI Taxonomy" id="2029884"/>
    <lineage>
        <taxon>Bacteria</taxon>
        <taxon>Pseudomonadati</taxon>
        <taxon>Pseudomonadota</taxon>
        <taxon>Alphaproteobacteria</taxon>
        <taxon>Sphingomonadales</taxon>
        <taxon>Sphingomonadaceae</taxon>
        <taxon>Novosphingobium</taxon>
    </lineage>
</organism>
<keyword evidence="7" id="KW-0460">Magnesium</keyword>
<dbReference type="PROSITE" id="PS00792">
    <property type="entry name" value="DHPS_1"/>
    <property type="match status" value="1"/>
</dbReference>
<evidence type="ECO:0000256" key="4">
    <source>
        <dbReference type="ARBA" id="ARBA00012458"/>
    </source>
</evidence>
<dbReference type="EC" id="2.5.1.15" evidence="4"/>
<evidence type="ECO:0000256" key="8">
    <source>
        <dbReference type="ARBA" id="ARBA00022909"/>
    </source>
</evidence>
<keyword evidence="8" id="KW-0289">Folate biosynthesis</keyword>
<feature type="domain" description="Pterin-binding" evidence="9">
    <location>
        <begin position="98"/>
        <end position="352"/>
    </location>
</feature>
<dbReference type="EMBL" id="JBHLTM010000061">
    <property type="protein sequence ID" value="MFC0686041.1"/>
    <property type="molecule type" value="Genomic_DNA"/>
</dbReference>
<proteinExistence type="predicted"/>
<name>A0ABV6SAJ4_9SPHN</name>
<dbReference type="Gene3D" id="3.20.20.20">
    <property type="entry name" value="Dihydropteroate synthase-like"/>
    <property type="match status" value="1"/>
</dbReference>
<keyword evidence="11" id="KW-1185">Reference proteome</keyword>
<gene>
    <name evidence="10" type="primary">folP</name>
    <name evidence="10" type="ORF">ACFFF8_15715</name>
</gene>
<dbReference type="Proteomes" id="UP001589858">
    <property type="component" value="Unassembled WGS sequence"/>
</dbReference>
<dbReference type="InterPro" id="IPR045031">
    <property type="entry name" value="DHP_synth-like"/>
</dbReference>
<evidence type="ECO:0000256" key="1">
    <source>
        <dbReference type="ARBA" id="ARBA00000012"/>
    </source>
</evidence>
<dbReference type="PROSITE" id="PS00793">
    <property type="entry name" value="DHPS_2"/>
    <property type="match status" value="1"/>
</dbReference>
<dbReference type="Pfam" id="PF00809">
    <property type="entry name" value="Pterin_bind"/>
    <property type="match status" value="1"/>
</dbReference>
<dbReference type="RefSeq" id="WP_267218761.1">
    <property type="nucleotide sequence ID" value="NZ_JAPCWC010000002.1"/>
</dbReference>
<dbReference type="InterPro" id="IPR000489">
    <property type="entry name" value="Pterin-binding_dom"/>
</dbReference>